<feature type="compositionally biased region" description="Low complexity" evidence="1">
    <location>
        <begin position="394"/>
        <end position="420"/>
    </location>
</feature>
<feature type="compositionally biased region" description="Polar residues" evidence="1">
    <location>
        <begin position="83"/>
        <end position="100"/>
    </location>
</feature>
<accession>A0A1J7J2D0</accession>
<keyword evidence="4" id="KW-1185">Reference proteome</keyword>
<dbReference type="PROSITE" id="PS50031">
    <property type="entry name" value="EH"/>
    <property type="match status" value="1"/>
</dbReference>
<dbReference type="AlphaFoldDB" id="A0A1J7J2D0"/>
<sequence>MTSPEANAALSAALKGATLAFNGQKTDTDKPKLKPKPSLTTPILKKRDSGALRAATQASRDHSTNSRSRSPTSPSARTDRNTWSRGLSRQATGGSVQEHGQGTHGRELEHGAVTRKLSQYLGSSPASPYLLSPGGKPGPDHRSASFIAATLAVSRSASPSPHHTGQGYFAHAPQASHSSLNPGMVRRRSNGASSVNSPARDQDLPDTSSIPPTNSLISMFEKQKDDAAPVNDPLKKFDTSPLQARVGTRPKLRARTPPRLPSPQAKVHPRENEDGEKQGKPAATASSATHPTPKPKPRPVPERSKTPPQIIRRAATEILSPEPRRLGPKPSLQPPAVRPRATVESLSTVTKPSDKPPTQEPSASTPSTSDGQPGPIRPGTEHPKSKAPALMRRTSASSASSDDTFVSASSTRSPRPSSPARGREGPSASVENLSRIPASKRAPSPPKPTIRRTSSMHTHRSDPTAPRRLRPVTRTSTTVDANHHHNNNNTSTSTLPLDSLTSAIMAGNLAANRAPPSSPALPPPLPAPRRHGHKHLHPHHHSHHDHAKKHHSGTGTSASLSPARQPGTLLTTLRHPASRSDSDEDHNNPRPPRRKPLQSKKKHAHHEGARKRWRDEVSPRERKRYEAVWASNRGLFADRLSPREAANESGGGGDDAPEDLVPNVVVRDIWSRSRLPFDELAEVWDLVYHGRSGGLNREEFVVGMWLIDQRLRGRKIPARVSDSVWESARGMRVKVPKGKK</sequence>
<feature type="compositionally biased region" description="Polar residues" evidence="1">
    <location>
        <begin position="153"/>
        <end position="163"/>
    </location>
</feature>
<feature type="compositionally biased region" description="Basic and acidic residues" evidence="1">
    <location>
        <begin position="268"/>
        <end position="279"/>
    </location>
</feature>
<feature type="compositionally biased region" description="Basic and acidic residues" evidence="1">
    <location>
        <begin position="221"/>
        <end position="238"/>
    </location>
</feature>
<dbReference type="CDD" id="cd00052">
    <property type="entry name" value="EH"/>
    <property type="match status" value="1"/>
</dbReference>
<evidence type="ECO:0000313" key="4">
    <source>
        <dbReference type="Proteomes" id="UP000182658"/>
    </source>
</evidence>
<feature type="domain" description="EH" evidence="2">
    <location>
        <begin position="621"/>
        <end position="731"/>
    </location>
</feature>
<dbReference type="STRING" id="1408157.A0A1J7J2D0"/>
<feature type="region of interest" description="Disordered" evidence="1">
    <location>
        <begin position="640"/>
        <end position="659"/>
    </location>
</feature>
<dbReference type="EMBL" id="KV875094">
    <property type="protein sequence ID" value="OIW33629.1"/>
    <property type="molecule type" value="Genomic_DNA"/>
</dbReference>
<dbReference type="InterPro" id="IPR011992">
    <property type="entry name" value="EF-hand-dom_pair"/>
</dbReference>
<evidence type="ECO:0000256" key="1">
    <source>
        <dbReference type="SAM" id="MobiDB-lite"/>
    </source>
</evidence>
<feature type="compositionally biased region" description="Polar residues" evidence="1">
    <location>
        <begin position="553"/>
        <end position="562"/>
    </location>
</feature>
<dbReference type="SUPFAM" id="SSF47473">
    <property type="entry name" value="EF-hand"/>
    <property type="match status" value="1"/>
</dbReference>
<feature type="region of interest" description="Disordered" evidence="1">
    <location>
        <begin position="510"/>
        <end position="617"/>
    </location>
</feature>
<protein>
    <recommendedName>
        <fullName evidence="2">EH domain-containing protein</fullName>
    </recommendedName>
</protein>
<reference evidence="3 4" key="1">
    <citation type="submission" date="2016-10" db="EMBL/GenBank/DDBJ databases">
        <title>Draft genome sequence of Coniochaeta ligniaria NRRL30616, a lignocellulolytic fungus for bioabatement of inhibitors in plant biomass hydrolysates.</title>
        <authorList>
            <consortium name="DOE Joint Genome Institute"/>
            <person name="Jimenez D.J."/>
            <person name="Hector R.E."/>
            <person name="Riley R."/>
            <person name="Sun H."/>
            <person name="Grigoriev I.V."/>
            <person name="Van Elsas J.D."/>
            <person name="Nichols N.N."/>
        </authorList>
    </citation>
    <scope>NUCLEOTIDE SEQUENCE [LARGE SCALE GENOMIC DNA]</scope>
    <source>
        <strain evidence="3 4">NRRL 30616</strain>
    </source>
</reference>
<feature type="compositionally biased region" description="Low complexity" evidence="1">
    <location>
        <begin position="487"/>
        <end position="496"/>
    </location>
</feature>
<feature type="compositionally biased region" description="Pro residues" evidence="1">
    <location>
        <begin position="516"/>
        <end position="527"/>
    </location>
</feature>
<feature type="compositionally biased region" description="Basic and acidic residues" evidence="1">
    <location>
        <begin position="578"/>
        <end position="588"/>
    </location>
</feature>
<feature type="compositionally biased region" description="Low complexity" evidence="1">
    <location>
        <begin position="280"/>
        <end position="291"/>
    </location>
</feature>
<proteinExistence type="predicted"/>
<gene>
    <name evidence="3" type="ORF">CONLIGDRAFT_185986</name>
</gene>
<feature type="compositionally biased region" description="Polar residues" evidence="1">
    <location>
        <begin position="190"/>
        <end position="217"/>
    </location>
</feature>
<feature type="compositionally biased region" description="Polar residues" evidence="1">
    <location>
        <begin position="116"/>
        <end position="126"/>
    </location>
</feature>
<feature type="compositionally biased region" description="Basic residues" evidence="1">
    <location>
        <begin position="591"/>
        <end position="612"/>
    </location>
</feature>
<dbReference type="Gene3D" id="1.10.238.10">
    <property type="entry name" value="EF-hand"/>
    <property type="match status" value="1"/>
</dbReference>
<dbReference type="Pfam" id="PF12763">
    <property type="entry name" value="EH"/>
    <property type="match status" value="1"/>
</dbReference>
<dbReference type="OrthoDB" id="10045710at2759"/>
<dbReference type="InParanoid" id="A0A1J7J2D0"/>
<evidence type="ECO:0000313" key="3">
    <source>
        <dbReference type="EMBL" id="OIW33629.1"/>
    </source>
</evidence>
<dbReference type="InterPro" id="IPR000261">
    <property type="entry name" value="EH_dom"/>
</dbReference>
<name>A0A1J7J2D0_9PEZI</name>
<dbReference type="Proteomes" id="UP000182658">
    <property type="component" value="Unassembled WGS sequence"/>
</dbReference>
<feature type="compositionally biased region" description="Basic residues" evidence="1">
    <location>
        <begin position="528"/>
        <end position="552"/>
    </location>
</feature>
<organism evidence="3 4">
    <name type="scientific">Coniochaeta ligniaria NRRL 30616</name>
    <dbReference type="NCBI Taxonomy" id="1408157"/>
    <lineage>
        <taxon>Eukaryota</taxon>
        <taxon>Fungi</taxon>
        <taxon>Dikarya</taxon>
        <taxon>Ascomycota</taxon>
        <taxon>Pezizomycotina</taxon>
        <taxon>Sordariomycetes</taxon>
        <taxon>Sordariomycetidae</taxon>
        <taxon>Coniochaetales</taxon>
        <taxon>Coniochaetaceae</taxon>
        <taxon>Coniochaeta</taxon>
    </lineage>
</organism>
<feature type="compositionally biased region" description="Polar residues" evidence="1">
    <location>
        <begin position="360"/>
        <end position="371"/>
    </location>
</feature>
<feature type="region of interest" description="Disordered" evidence="1">
    <location>
        <begin position="19"/>
        <end position="496"/>
    </location>
</feature>
<dbReference type="SMART" id="SM00027">
    <property type="entry name" value="EH"/>
    <property type="match status" value="1"/>
</dbReference>
<evidence type="ECO:0000259" key="2">
    <source>
        <dbReference type="PROSITE" id="PS50031"/>
    </source>
</evidence>
<feature type="compositionally biased region" description="Low complexity" evidence="1">
    <location>
        <begin position="65"/>
        <end position="75"/>
    </location>
</feature>